<feature type="region of interest" description="Disordered" evidence="2">
    <location>
        <begin position="103"/>
        <end position="139"/>
    </location>
</feature>
<gene>
    <name evidence="4" type="ORF">CAMP_LOCUS17791</name>
</gene>
<dbReference type="EMBL" id="CANHGI010000006">
    <property type="protein sequence ID" value="CAI5455154.1"/>
    <property type="molecule type" value="Genomic_DNA"/>
</dbReference>
<name>A0A9P1N8K6_9PELO</name>
<evidence type="ECO:0000259" key="3">
    <source>
        <dbReference type="PROSITE" id="PS50157"/>
    </source>
</evidence>
<evidence type="ECO:0000313" key="5">
    <source>
        <dbReference type="Proteomes" id="UP001152747"/>
    </source>
</evidence>
<dbReference type="InterPro" id="IPR013087">
    <property type="entry name" value="Znf_C2H2_type"/>
</dbReference>
<dbReference type="PROSITE" id="PS50157">
    <property type="entry name" value="ZINC_FINGER_C2H2_2"/>
    <property type="match status" value="1"/>
</dbReference>
<evidence type="ECO:0000256" key="1">
    <source>
        <dbReference type="PROSITE-ProRule" id="PRU00042"/>
    </source>
</evidence>
<evidence type="ECO:0000313" key="4">
    <source>
        <dbReference type="EMBL" id="CAI5455154.1"/>
    </source>
</evidence>
<sequence length="139" mass="15987">MASPNRKRQKCVKSLTEIFKEFEEKVNEHEKHFPELKFYSNDARILSATCPTESSSTNSGIVDDDCVSNDFGYVIAVKKNSGRFECNTCTKIEKSFEAIKEHHKNVHVGEYKTQTQRKQRSAKMSRNNGFQKMDSSPEK</sequence>
<dbReference type="GO" id="GO:0008270">
    <property type="term" value="F:zinc ion binding"/>
    <property type="evidence" value="ECO:0007669"/>
    <property type="project" value="UniProtKB-KW"/>
</dbReference>
<reference evidence="4" key="1">
    <citation type="submission" date="2022-11" db="EMBL/GenBank/DDBJ databases">
        <authorList>
            <person name="Kikuchi T."/>
        </authorList>
    </citation>
    <scope>NUCLEOTIDE SEQUENCE</scope>
    <source>
        <strain evidence="4">PS1010</strain>
    </source>
</reference>
<keyword evidence="1" id="KW-0862">Zinc</keyword>
<keyword evidence="5" id="KW-1185">Reference proteome</keyword>
<feature type="domain" description="C2H2-type" evidence="3">
    <location>
        <begin position="84"/>
        <end position="112"/>
    </location>
</feature>
<dbReference type="AlphaFoldDB" id="A0A9P1N8K6"/>
<accession>A0A9P1N8K6</accession>
<organism evidence="4 5">
    <name type="scientific">Caenorhabditis angaria</name>
    <dbReference type="NCBI Taxonomy" id="860376"/>
    <lineage>
        <taxon>Eukaryota</taxon>
        <taxon>Metazoa</taxon>
        <taxon>Ecdysozoa</taxon>
        <taxon>Nematoda</taxon>
        <taxon>Chromadorea</taxon>
        <taxon>Rhabditida</taxon>
        <taxon>Rhabditina</taxon>
        <taxon>Rhabditomorpha</taxon>
        <taxon>Rhabditoidea</taxon>
        <taxon>Rhabditidae</taxon>
        <taxon>Peloderinae</taxon>
        <taxon>Caenorhabditis</taxon>
    </lineage>
</organism>
<comment type="caution">
    <text evidence="4">The sequence shown here is derived from an EMBL/GenBank/DDBJ whole genome shotgun (WGS) entry which is preliminary data.</text>
</comment>
<evidence type="ECO:0000256" key="2">
    <source>
        <dbReference type="SAM" id="MobiDB-lite"/>
    </source>
</evidence>
<protein>
    <recommendedName>
        <fullName evidence="3">C2H2-type domain-containing protein</fullName>
    </recommendedName>
</protein>
<dbReference type="Proteomes" id="UP001152747">
    <property type="component" value="Unassembled WGS sequence"/>
</dbReference>
<keyword evidence="1" id="KW-0863">Zinc-finger</keyword>
<keyword evidence="1" id="KW-0479">Metal-binding</keyword>
<feature type="compositionally biased region" description="Polar residues" evidence="2">
    <location>
        <begin position="124"/>
        <end position="139"/>
    </location>
</feature>
<proteinExistence type="predicted"/>